<evidence type="ECO:0000313" key="1">
    <source>
        <dbReference type="EMBL" id="OTX42623.1"/>
    </source>
</evidence>
<gene>
    <name evidence="1" type="ORF">BK724_24970</name>
</gene>
<comment type="caution">
    <text evidence="1">The sequence shown here is derived from an EMBL/GenBank/DDBJ whole genome shotgun (WGS) entry which is preliminary data.</text>
</comment>
<reference evidence="1 2" key="1">
    <citation type="submission" date="2016-10" db="EMBL/GenBank/DDBJ databases">
        <title>Comparative genomics of Bacillus thuringiensis reveals a path to pathogens against multiple invertebrate hosts.</title>
        <authorList>
            <person name="Zheng J."/>
            <person name="Gao Q."/>
            <person name="Liu H."/>
            <person name="Peng D."/>
            <person name="Ruan L."/>
            <person name="Sun M."/>
        </authorList>
    </citation>
    <scope>NUCLEOTIDE SEQUENCE [LARGE SCALE GENOMIC DNA]</scope>
    <source>
        <strain evidence="1">BGSC 4BB1</strain>
    </source>
</reference>
<organism evidence="1 2">
    <name type="scientific">Bacillus thuringiensis serovar sooncheon</name>
    <dbReference type="NCBI Taxonomy" id="180891"/>
    <lineage>
        <taxon>Bacteria</taxon>
        <taxon>Bacillati</taxon>
        <taxon>Bacillota</taxon>
        <taxon>Bacilli</taxon>
        <taxon>Bacillales</taxon>
        <taxon>Bacillaceae</taxon>
        <taxon>Bacillus</taxon>
        <taxon>Bacillus cereus group</taxon>
    </lineage>
</organism>
<dbReference type="RefSeq" id="WP_065212507.1">
    <property type="nucleotide sequence ID" value="NZ_NFCY01000029.1"/>
</dbReference>
<sequence>MKGIYSFVAKKNNEPKGCDSCLLSSEYEANEKANSLLEIFIDVNIIEIFKYENDKFTLLGSVKKYEYTHL</sequence>
<dbReference type="AlphaFoldDB" id="A0A9Q5SDC7"/>
<dbReference type="EMBL" id="NFCY01000029">
    <property type="protein sequence ID" value="OTX42623.1"/>
    <property type="molecule type" value="Genomic_DNA"/>
</dbReference>
<dbReference type="Proteomes" id="UP000194733">
    <property type="component" value="Unassembled WGS sequence"/>
</dbReference>
<protein>
    <submittedName>
        <fullName evidence="1">Uncharacterized protein</fullName>
    </submittedName>
</protein>
<name>A0A9Q5SDC7_BACTU</name>
<evidence type="ECO:0000313" key="2">
    <source>
        <dbReference type="Proteomes" id="UP000194733"/>
    </source>
</evidence>
<accession>A0A9Q5SDC7</accession>
<proteinExistence type="predicted"/>